<accession>A0A0W0SCW8</accession>
<dbReference type="Proteomes" id="UP000054921">
    <property type="component" value="Unassembled WGS sequence"/>
</dbReference>
<evidence type="ECO:0000313" key="2">
    <source>
        <dbReference type="EMBL" id="VEB34530.1"/>
    </source>
</evidence>
<name>A0A0W0SCW8_9GAMM</name>
<dbReference type="RefSeq" id="WP_155832679.1">
    <property type="nucleotide sequence ID" value="NZ_CAAAIT010000005.1"/>
</dbReference>
<dbReference type="STRING" id="28084.Lche_2713"/>
<proteinExistence type="predicted"/>
<evidence type="ECO:0000313" key="3">
    <source>
        <dbReference type="Proteomes" id="UP000054921"/>
    </source>
</evidence>
<organism evidence="1 3">
    <name type="scientific">Legionella cherrii</name>
    <dbReference type="NCBI Taxonomy" id="28084"/>
    <lineage>
        <taxon>Bacteria</taxon>
        <taxon>Pseudomonadati</taxon>
        <taxon>Pseudomonadota</taxon>
        <taxon>Gammaproteobacteria</taxon>
        <taxon>Legionellales</taxon>
        <taxon>Legionellaceae</taxon>
        <taxon>Legionella</taxon>
    </lineage>
</organism>
<evidence type="ECO:0000313" key="4">
    <source>
        <dbReference type="Proteomes" id="UP000277577"/>
    </source>
</evidence>
<reference evidence="2 4" key="2">
    <citation type="submission" date="2018-12" db="EMBL/GenBank/DDBJ databases">
        <authorList>
            <consortium name="Pathogen Informatics"/>
        </authorList>
    </citation>
    <scope>NUCLEOTIDE SEQUENCE [LARGE SCALE GENOMIC DNA]</scope>
    <source>
        <strain evidence="2 4">NCTC11976</strain>
    </source>
</reference>
<dbReference type="AlphaFoldDB" id="A0A0W0SCW8"/>
<reference evidence="1 3" key="1">
    <citation type="submission" date="2015-11" db="EMBL/GenBank/DDBJ databases">
        <title>Genomic analysis of 38 Legionella species identifies large and diverse effector repertoires.</title>
        <authorList>
            <person name="Burstein D."/>
            <person name="Amaro F."/>
            <person name="Zusman T."/>
            <person name="Lifshitz Z."/>
            <person name="Cohen O."/>
            <person name="Gilbert J.A."/>
            <person name="Pupko T."/>
            <person name="Shuman H.A."/>
            <person name="Segal G."/>
        </authorList>
    </citation>
    <scope>NUCLEOTIDE SEQUENCE [LARGE SCALE GENOMIC DNA]</scope>
    <source>
        <strain evidence="1 3">ORW</strain>
    </source>
</reference>
<protein>
    <submittedName>
        <fullName evidence="1">Uncharacterized protein</fullName>
    </submittedName>
</protein>
<keyword evidence="4" id="KW-1185">Reference proteome</keyword>
<dbReference type="Proteomes" id="UP000277577">
    <property type="component" value="Chromosome"/>
</dbReference>
<dbReference type="EMBL" id="LR134173">
    <property type="protein sequence ID" value="VEB34530.1"/>
    <property type="molecule type" value="Genomic_DNA"/>
</dbReference>
<gene>
    <name evidence="1" type="ORF">Lche_2713</name>
    <name evidence="2" type="ORF">NCTC11976_00888</name>
</gene>
<dbReference type="PATRIC" id="fig|28084.5.peg.2938"/>
<dbReference type="EMBL" id="LNXW01000013">
    <property type="protein sequence ID" value="KTC80693.1"/>
    <property type="molecule type" value="Genomic_DNA"/>
</dbReference>
<sequence length="51" mass="5725">MSTYRLFRKMIIIFYLGSVVVFLGSCAGNKNSIPQNVAGEEYGTNDYGGWR</sequence>
<evidence type="ECO:0000313" key="1">
    <source>
        <dbReference type="EMBL" id="KTC80693.1"/>
    </source>
</evidence>
<dbReference type="PROSITE" id="PS51257">
    <property type="entry name" value="PROKAR_LIPOPROTEIN"/>
    <property type="match status" value="1"/>
</dbReference>